<organism evidence="2 3">
    <name type="scientific">Roseofilum reptotaenium AO1-A</name>
    <dbReference type="NCBI Taxonomy" id="1925591"/>
    <lineage>
        <taxon>Bacteria</taxon>
        <taxon>Bacillati</taxon>
        <taxon>Cyanobacteriota</taxon>
        <taxon>Cyanophyceae</taxon>
        <taxon>Desertifilales</taxon>
        <taxon>Desertifilaceae</taxon>
        <taxon>Roseofilum</taxon>
    </lineage>
</organism>
<dbReference type="SUPFAM" id="SSF53335">
    <property type="entry name" value="S-adenosyl-L-methionine-dependent methyltransferases"/>
    <property type="match status" value="1"/>
</dbReference>
<evidence type="ECO:0000259" key="1">
    <source>
        <dbReference type="Pfam" id="PF13649"/>
    </source>
</evidence>
<dbReference type="InterPro" id="IPR029063">
    <property type="entry name" value="SAM-dependent_MTases_sf"/>
</dbReference>
<dbReference type="AlphaFoldDB" id="A0A1L9QV27"/>
<proteinExistence type="predicted"/>
<reference evidence="2" key="1">
    <citation type="submission" date="2016-10" db="EMBL/GenBank/DDBJ databases">
        <title>CRISPR-Cas defence system in Roseofilum reptotaenium: evidence of a bacteriophage-cyanobacterium arms race in the coral black band disease.</title>
        <authorList>
            <person name="Buerger P."/>
            <person name="Wood-Charlson E.M."/>
            <person name="Weynberg K.D."/>
            <person name="Willis B."/>
            <person name="Van Oppen M.J."/>
        </authorList>
    </citation>
    <scope>NUCLEOTIDE SEQUENCE [LARGE SCALE GENOMIC DNA]</scope>
    <source>
        <strain evidence="2">AO1-A</strain>
    </source>
</reference>
<accession>A0A1L9QV27</accession>
<dbReference type="Gene3D" id="3.40.50.150">
    <property type="entry name" value="Vaccinia Virus protein VP39"/>
    <property type="match status" value="1"/>
</dbReference>
<evidence type="ECO:0000313" key="3">
    <source>
        <dbReference type="Proteomes" id="UP000183940"/>
    </source>
</evidence>
<protein>
    <recommendedName>
        <fullName evidence="1">Methyltransferase domain-containing protein</fullName>
    </recommendedName>
</protein>
<sequence length="279" mass="32828">MDYWQLARQFDWSGTFFKQHQQKLNSPTQPSPLRLLDVACGTGRWLQAFDRYVQLDEAIESIIYDALDPSESAITQVQQKMYHPFRQEKQYNSTIQEAELDPNAYDLLWSMHGFYMVPRQDLESVLQKCAGSLNETGVGFIALATQRSFYVNFYEQYRHIFAEGRGDRFTSAEDIVAALSSCRIEHQVYRIVYEEQIQADDLAAIEHYIKHEATINSFNKDKEHTQLDTSRNIFLEMLLARPRMAKYLKSLYRDSSYYFPQEVWLIAFKPLREKRESHG</sequence>
<feature type="domain" description="Methyltransferase" evidence="1">
    <location>
        <begin position="36"/>
        <end position="137"/>
    </location>
</feature>
<name>A0A1L9QV27_9CYAN</name>
<evidence type="ECO:0000313" key="2">
    <source>
        <dbReference type="EMBL" id="OJJ26555.1"/>
    </source>
</evidence>
<dbReference type="EMBL" id="MLAW01000006">
    <property type="protein sequence ID" value="OJJ26555.1"/>
    <property type="molecule type" value="Genomic_DNA"/>
</dbReference>
<dbReference type="CDD" id="cd02440">
    <property type="entry name" value="AdoMet_MTases"/>
    <property type="match status" value="1"/>
</dbReference>
<keyword evidence="3" id="KW-1185">Reference proteome</keyword>
<dbReference type="STRING" id="1925591.BI308_05530"/>
<gene>
    <name evidence="2" type="ORF">BI308_05530</name>
</gene>
<dbReference type="Pfam" id="PF13649">
    <property type="entry name" value="Methyltransf_25"/>
    <property type="match status" value="1"/>
</dbReference>
<comment type="caution">
    <text evidence="2">The sequence shown here is derived from an EMBL/GenBank/DDBJ whole genome shotgun (WGS) entry which is preliminary data.</text>
</comment>
<dbReference type="Proteomes" id="UP000183940">
    <property type="component" value="Unassembled WGS sequence"/>
</dbReference>
<dbReference type="InterPro" id="IPR041698">
    <property type="entry name" value="Methyltransf_25"/>
</dbReference>